<accession>A0ABU7JYA5</accession>
<protein>
    <submittedName>
        <fullName evidence="1">Uncharacterized protein</fullName>
    </submittedName>
</protein>
<proteinExistence type="predicted"/>
<evidence type="ECO:0000313" key="1">
    <source>
        <dbReference type="EMBL" id="MEE2034991.1"/>
    </source>
</evidence>
<dbReference type="Proteomes" id="UP001331936">
    <property type="component" value="Unassembled WGS sequence"/>
</dbReference>
<dbReference type="Gene3D" id="1.10.8.1060">
    <property type="entry name" value="Corynebacterium glutamicum thioredoxin-dependent arsenate reductase, N-terminal domain"/>
    <property type="match status" value="1"/>
</dbReference>
<dbReference type="RefSeq" id="WP_330154337.1">
    <property type="nucleotide sequence ID" value="NZ_JAUZMZ010000215.1"/>
</dbReference>
<keyword evidence="2" id="KW-1185">Reference proteome</keyword>
<dbReference type="NCBIfam" id="NF046112">
    <property type="entry name" value="MSMEG_6209_Nter"/>
    <property type="match status" value="1"/>
</dbReference>
<dbReference type="EMBL" id="JAUZMZ010000215">
    <property type="protein sequence ID" value="MEE2034991.1"/>
    <property type="molecule type" value="Genomic_DNA"/>
</dbReference>
<evidence type="ECO:0000313" key="2">
    <source>
        <dbReference type="Proteomes" id="UP001331936"/>
    </source>
</evidence>
<gene>
    <name evidence="1" type="ORF">Q8814_23255</name>
</gene>
<organism evidence="1 2">
    <name type="scientific">Rhodococcus chondri</name>
    <dbReference type="NCBI Taxonomy" id="3065941"/>
    <lineage>
        <taxon>Bacteria</taxon>
        <taxon>Bacillati</taxon>
        <taxon>Actinomycetota</taxon>
        <taxon>Actinomycetes</taxon>
        <taxon>Mycobacteriales</taxon>
        <taxon>Nocardiaceae</taxon>
        <taxon>Rhodococcus</taxon>
    </lineage>
</organism>
<reference evidence="1 2" key="1">
    <citation type="submission" date="2023-08" db="EMBL/GenBank/DDBJ databases">
        <authorList>
            <person name="Girao M."/>
            <person name="Carvalho M.F."/>
        </authorList>
    </citation>
    <scope>NUCLEOTIDE SEQUENCE [LARGE SCALE GENOMIC DNA]</scope>
    <source>
        <strain evidence="1 2">CC-R104</strain>
    </source>
</reference>
<sequence length="78" mass="8780">MRGDDEMLQIEQVIARLSTRYPTVPAGDIETTVRIIHQRFVHGKVRDFVPLLVEKAARRQITESDSPWAARTALPPAG</sequence>
<comment type="caution">
    <text evidence="1">The sequence shown here is derived from an EMBL/GenBank/DDBJ whole genome shotgun (WGS) entry which is preliminary data.</text>
</comment>
<name>A0ABU7JYA5_9NOCA</name>